<dbReference type="STRING" id="1244108.SAMN05444004_11431"/>
<organism evidence="2 3">
    <name type="scientific">Jannaschia faecimaris</name>
    <dbReference type="NCBI Taxonomy" id="1244108"/>
    <lineage>
        <taxon>Bacteria</taxon>
        <taxon>Pseudomonadati</taxon>
        <taxon>Pseudomonadota</taxon>
        <taxon>Alphaproteobacteria</taxon>
        <taxon>Rhodobacterales</taxon>
        <taxon>Roseobacteraceae</taxon>
        <taxon>Jannaschia</taxon>
    </lineage>
</organism>
<dbReference type="AlphaFoldDB" id="A0A1H3SXI1"/>
<evidence type="ECO:0000256" key="1">
    <source>
        <dbReference type="SAM" id="SignalP"/>
    </source>
</evidence>
<proteinExistence type="predicted"/>
<dbReference type="EMBL" id="FNPX01000014">
    <property type="protein sequence ID" value="SDZ42634.1"/>
    <property type="molecule type" value="Genomic_DNA"/>
</dbReference>
<gene>
    <name evidence="2" type="ORF">SAMN05444004_11431</name>
</gene>
<reference evidence="3" key="1">
    <citation type="submission" date="2016-10" db="EMBL/GenBank/DDBJ databases">
        <authorList>
            <person name="Varghese N."/>
            <person name="Submissions S."/>
        </authorList>
    </citation>
    <scope>NUCLEOTIDE SEQUENCE [LARGE SCALE GENOMIC DNA]</scope>
    <source>
        <strain evidence="3">DSM 100420</strain>
    </source>
</reference>
<feature type="chain" id="PRO_5011662032" evidence="1">
    <location>
        <begin position="21"/>
        <end position="73"/>
    </location>
</feature>
<sequence length="73" mass="7286">MMRAFFVASCAMLPGCNALGSSGAGSPDAEVRPGLASCLVSIGRPDVVADPGAAMSNTEIAALLDCTAERASR</sequence>
<keyword evidence="3" id="KW-1185">Reference proteome</keyword>
<accession>A0A1H3SXI1</accession>
<protein>
    <submittedName>
        <fullName evidence="2">Uncharacterized protein</fullName>
    </submittedName>
</protein>
<evidence type="ECO:0000313" key="3">
    <source>
        <dbReference type="Proteomes" id="UP000198914"/>
    </source>
</evidence>
<dbReference type="Proteomes" id="UP000198914">
    <property type="component" value="Unassembled WGS sequence"/>
</dbReference>
<keyword evidence="1" id="KW-0732">Signal</keyword>
<name>A0A1H3SXI1_9RHOB</name>
<evidence type="ECO:0000313" key="2">
    <source>
        <dbReference type="EMBL" id="SDZ42634.1"/>
    </source>
</evidence>
<feature type="signal peptide" evidence="1">
    <location>
        <begin position="1"/>
        <end position="20"/>
    </location>
</feature>